<dbReference type="Proteomes" id="UP000034292">
    <property type="component" value="Unassembled WGS sequence"/>
</dbReference>
<evidence type="ECO:0000313" key="2">
    <source>
        <dbReference type="Proteomes" id="UP000034292"/>
    </source>
</evidence>
<dbReference type="STRING" id="1618408.UU23_C0002G0014"/>
<evidence type="ECO:0000313" key="1">
    <source>
        <dbReference type="EMBL" id="KKR78187.1"/>
    </source>
</evidence>
<accession>A0A0G0WS40</accession>
<reference evidence="1 2" key="1">
    <citation type="journal article" date="2015" name="Nature">
        <title>rRNA introns, odd ribosomes, and small enigmatic genomes across a large radiation of phyla.</title>
        <authorList>
            <person name="Brown C.T."/>
            <person name="Hug L.A."/>
            <person name="Thomas B.C."/>
            <person name="Sharon I."/>
            <person name="Castelle C.J."/>
            <person name="Singh A."/>
            <person name="Wilkins M.J."/>
            <person name="Williams K.H."/>
            <person name="Banfield J.F."/>
        </authorList>
    </citation>
    <scope>NUCLEOTIDE SEQUENCE [LARGE SCALE GENOMIC DNA]</scope>
</reference>
<dbReference type="EMBL" id="LBZV01000002">
    <property type="protein sequence ID" value="KKR78187.1"/>
    <property type="molecule type" value="Genomic_DNA"/>
</dbReference>
<comment type="caution">
    <text evidence="1">The sequence shown here is derived from an EMBL/GenBank/DDBJ whole genome shotgun (WGS) entry which is preliminary data.</text>
</comment>
<protein>
    <submittedName>
        <fullName evidence="1">Uncharacterized protein</fullName>
    </submittedName>
</protein>
<sequence>MRHHLLTISLNFSAFLLLLTLVAAPIYFAKNITQIAGVKSESPYLLVSQIEKFPGMTFSQTNNTYTVSFTKQAPKQAYLSILVINNPTKEAKTYKIHTTDDSDTLFFGEDINRPETQITLTTQTSAPISILSKSNSFRENVSFNISLL</sequence>
<organism evidence="1 2">
    <name type="scientific">Candidatus Curtissbacteria bacterium GW2011_GWA1_40_9</name>
    <dbReference type="NCBI Taxonomy" id="1618408"/>
    <lineage>
        <taxon>Bacteria</taxon>
        <taxon>Candidatus Curtissiibacteriota</taxon>
    </lineage>
</organism>
<gene>
    <name evidence="1" type="ORF">UU23_C0002G0014</name>
</gene>
<dbReference type="AlphaFoldDB" id="A0A0G0WS40"/>
<name>A0A0G0WS40_9BACT</name>
<proteinExistence type="predicted"/>